<dbReference type="AlphaFoldDB" id="A0A0D9XPL0"/>
<evidence type="ECO:0000313" key="2">
    <source>
        <dbReference type="EnsemblPlants" id="LPERR11G04020.3"/>
    </source>
</evidence>
<accession>A0A0D9XPL0</accession>
<protein>
    <submittedName>
        <fullName evidence="2">Uncharacterized protein</fullName>
    </submittedName>
</protein>
<proteinExistence type="predicted"/>
<sequence length="71" mass="7799">MREPSGRLNGWTGGTTSEGWSERSLSAREIFPRDCEQAAFLGVASAPRPHRSLLLPIEASSREQLHPPSPE</sequence>
<name>A0A0D9XPL0_9ORYZ</name>
<reference evidence="2 3" key="1">
    <citation type="submission" date="2012-08" db="EMBL/GenBank/DDBJ databases">
        <title>Oryza genome evolution.</title>
        <authorList>
            <person name="Wing R.A."/>
        </authorList>
    </citation>
    <scope>NUCLEOTIDE SEQUENCE</scope>
</reference>
<feature type="region of interest" description="Disordered" evidence="1">
    <location>
        <begin position="1"/>
        <end position="23"/>
    </location>
</feature>
<dbReference type="Gramene" id="LPERR11G04020.3">
    <property type="protein sequence ID" value="LPERR11G04020.3"/>
    <property type="gene ID" value="LPERR11G04020"/>
</dbReference>
<keyword evidence="3" id="KW-1185">Reference proteome</keyword>
<dbReference type="HOGENOM" id="CLU_2743650_0_0_1"/>
<reference evidence="2" key="3">
    <citation type="submission" date="2015-04" db="UniProtKB">
        <authorList>
            <consortium name="EnsemblPlants"/>
        </authorList>
    </citation>
    <scope>IDENTIFICATION</scope>
</reference>
<organism evidence="2 3">
    <name type="scientific">Leersia perrieri</name>
    <dbReference type="NCBI Taxonomy" id="77586"/>
    <lineage>
        <taxon>Eukaryota</taxon>
        <taxon>Viridiplantae</taxon>
        <taxon>Streptophyta</taxon>
        <taxon>Embryophyta</taxon>
        <taxon>Tracheophyta</taxon>
        <taxon>Spermatophyta</taxon>
        <taxon>Magnoliopsida</taxon>
        <taxon>Liliopsida</taxon>
        <taxon>Poales</taxon>
        <taxon>Poaceae</taxon>
        <taxon>BOP clade</taxon>
        <taxon>Oryzoideae</taxon>
        <taxon>Oryzeae</taxon>
        <taxon>Oryzinae</taxon>
        <taxon>Leersia</taxon>
    </lineage>
</organism>
<reference evidence="3" key="2">
    <citation type="submission" date="2013-12" db="EMBL/GenBank/DDBJ databases">
        <authorList>
            <person name="Yu Y."/>
            <person name="Lee S."/>
            <person name="de Baynast K."/>
            <person name="Wissotski M."/>
            <person name="Liu L."/>
            <person name="Talag J."/>
            <person name="Goicoechea J."/>
            <person name="Angelova A."/>
            <person name="Jetty R."/>
            <person name="Kudrna D."/>
            <person name="Golser W."/>
            <person name="Rivera L."/>
            <person name="Zhang J."/>
            <person name="Wing R."/>
        </authorList>
    </citation>
    <scope>NUCLEOTIDE SEQUENCE</scope>
</reference>
<evidence type="ECO:0000313" key="3">
    <source>
        <dbReference type="Proteomes" id="UP000032180"/>
    </source>
</evidence>
<dbReference type="Proteomes" id="UP000032180">
    <property type="component" value="Chromosome 11"/>
</dbReference>
<dbReference type="EnsemblPlants" id="LPERR11G04020.3">
    <property type="protein sequence ID" value="LPERR11G04020.3"/>
    <property type="gene ID" value="LPERR11G04020"/>
</dbReference>
<evidence type="ECO:0000256" key="1">
    <source>
        <dbReference type="SAM" id="MobiDB-lite"/>
    </source>
</evidence>